<dbReference type="InterPro" id="IPR005786">
    <property type="entry name" value="B_amino_transII"/>
</dbReference>
<dbReference type="Pfam" id="PF01063">
    <property type="entry name" value="Aminotran_4"/>
    <property type="match status" value="1"/>
</dbReference>
<comment type="catalytic activity">
    <reaction evidence="12">
        <text>L-valine + 2-oxoglutarate = 3-methyl-2-oxobutanoate + L-glutamate</text>
        <dbReference type="Rhea" id="RHEA:24813"/>
        <dbReference type="ChEBI" id="CHEBI:11851"/>
        <dbReference type="ChEBI" id="CHEBI:16810"/>
        <dbReference type="ChEBI" id="CHEBI:29985"/>
        <dbReference type="ChEBI" id="CHEBI:57762"/>
        <dbReference type="EC" id="2.6.1.42"/>
    </reaction>
</comment>
<proteinExistence type="inferred from homology"/>
<dbReference type="PIRSF" id="PIRSF006468">
    <property type="entry name" value="BCAT1"/>
    <property type="match status" value="1"/>
</dbReference>
<dbReference type="UniPathway" id="UPA00049">
    <property type="reaction ID" value="UER00062"/>
</dbReference>
<dbReference type="InterPro" id="IPR043132">
    <property type="entry name" value="BCAT-like_C"/>
</dbReference>
<comment type="catalytic activity">
    <reaction evidence="13">
        <text>L-isoleucine + 2-oxoglutarate = (S)-3-methyl-2-oxopentanoate + L-glutamate</text>
        <dbReference type="Rhea" id="RHEA:24801"/>
        <dbReference type="ChEBI" id="CHEBI:16810"/>
        <dbReference type="ChEBI" id="CHEBI:29985"/>
        <dbReference type="ChEBI" id="CHEBI:35146"/>
        <dbReference type="ChEBI" id="CHEBI:58045"/>
        <dbReference type="EC" id="2.6.1.42"/>
    </reaction>
</comment>
<dbReference type="GO" id="GO:0052654">
    <property type="term" value="F:L-leucine-2-oxoglutarate transaminase activity"/>
    <property type="evidence" value="ECO:0007669"/>
    <property type="project" value="RHEA"/>
</dbReference>
<evidence type="ECO:0000256" key="2">
    <source>
        <dbReference type="ARBA" id="ARBA00004824"/>
    </source>
</evidence>
<keyword evidence="11" id="KW-0100">Branched-chain amino acid biosynthesis</keyword>
<dbReference type="GO" id="GO:0009097">
    <property type="term" value="P:isoleucine biosynthetic process"/>
    <property type="evidence" value="ECO:0007669"/>
    <property type="project" value="UniProtKB-UniPathway"/>
</dbReference>
<evidence type="ECO:0000256" key="1">
    <source>
        <dbReference type="ARBA" id="ARBA00001933"/>
    </source>
</evidence>
<organism evidence="16 17">
    <name type="scientific">Corynebacterium kroppenstedtii (strain DSM 44385 / JCM 11950 / CIP 105744 / CCUG 35717)</name>
    <dbReference type="NCBI Taxonomy" id="645127"/>
    <lineage>
        <taxon>Bacteria</taxon>
        <taxon>Bacillati</taxon>
        <taxon>Actinomycetota</taxon>
        <taxon>Actinomycetes</taxon>
        <taxon>Mycobacteriales</taxon>
        <taxon>Corynebacteriaceae</taxon>
        <taxon>Corynebacterium</taxon>
    </lineage>
</organism>
<feature type="modified residue" description="N6-(pyridoxal phosphate)lysine" evidence="15">
    <location>
        <position position="238"/>
    </location>
</feature>
<evidence type="ECO:0000256" key="8">
    <source>
        <dbReference type="ARBA" id="ARBA00022605"/>
    </source>
</evidence>
<evidence type="ECO:0000313" key="16">
    <source>
        <dbReference type="EMBL" id="ACR17462.1"/>
    </source>
</evidence>
<name>C4LI07_CORK4</name>
<keyword evidence="17" id="KW-1185">Reference proteome</keyword>
<evidence type="ECO:0000313" key="17">
    <source>
        <dbReference type="Proteomes" id="UP000001473"/>
    </source>
</evidence>
<reference evidence="16 17" key="1">
    <citation type="journal article" date="2008" name="J. Biotechnol.">
        <title>Ultrafast pyrosequencing of Corynebacterium kroppenstedtii DSM44385 revealed insights into the physiology of a lipophilic corynebacterium that lacks mycolic acids.</title>
        <authorList>
            <person name="Tauch A."/>
            <person name="Schneider J."/>
            <person name="Szczepanowski R."/>
            <person name="Tilker A."/>
            <person name="Viehoever P."/>
            <person name="Gartemann K.-H."/>
            <person name="Arnold W."/>
            <person name="Blom J."/>
            <person name="Brinkrolf K."/>
            <person name="Brune I."/>
            <person name="Goetker S."/>
            <person name="Weisshaar B."/>
            <person name="Goesmann A."/>
            <person name="Droege M."/>
            <person name="Puehler A."/>
        </authorList>
    </citation>
    <scope>NUCLEOTIDE SEQUENCE [LARGE SCALE GENOMIC DNA]</scope>
    <source>
        <strain evidence="17">DSM 44385 / JCM 11950 / CIP 105744 / CCUG 35717</strain>
    </source>
</reference>
<dbReference type="NCBIfam" id="NF009897">
    <property type="entry name" value="PRK13357.1"/>
    <property type="match status" value="1"/>
</dbReference>
<comment type="pathway">
    <text evidence="2">Amino-acid biosynthesis; L-isoleucine biosynthesis; L-isoleucine from 2-oxobutanoate: step 4/4.</text>
</comment>
<evidence type="ECO:0000256" key="10">
    <source>
        <dbReference type="ARBA" id="ARBA00022898"/>
    </source>
</evidence>
<dbReference type="NCBIfam" id="TIGR01123">
    <property type="entry name" value="ilvE_II"/>
    <property type="match status" value="1"/>
</dbReference>
<dbReference type="eggNOG" id="COG0115">
    <property type="taxonomic scope" value="Bacteria"/>
</dbReference>
<evidence type="ECO:0000256" key="9">
    <source>
        <dbReference type="ARBA" id="ARBA00022679"/>
    </source>
</evidence>
<comment type="similarity">
    <text evidence="5">Belongs to the class-IV pyridoxal-phosphate-dependent aminotransferase family.</text>
</comment>
<dbReference type="InterPro" id="IPR001544">
    <property type="entry name" value="Aminotrans_IV"/>
</dbReference>
<comment type="cofactor">
    <cofactor evidence="1">
        <name>pyridoxal 5'-phosphate</name>
        <dbReference type="ChEBI" id="CHEBI:597326"/>
    </cofactor>
</comment>
<dbReference type="UniPathway" id="UPA00047">
    <property type="reaction ID" value="UER00058"/>
</dbReference>
<dbReference type="EC" id="2.6.1.42" evidence="6"/>
<sequence>MTLRAPTIPWLVLRRALAVKIWLKLPGYGGGSTVGTMADKTFTVEKNPHPTSPEAIAKVLANPGFGANFTDHMVIIDWDGEQGWHDPRVVPYGPITLDPATTLFHYGQEIFEGLKAYRQPDGSIATFRPDQNCRRMQNSAKRLAMPGLPEELFMESLHQLVEIDADWVPEAGSEAALYLRPFMIATEKGLGVHPSSTYRFYLIASPAGSYFSGGIKPVTVWLCEDYVRACPGGTGAAKFAGNYAASLAAQSQAEEKGCDQVVWLDAIERNYVEEMGGMNLAFVYGTGDDAKLVTPALSGSLLPGVTRDSLLKLAEDRGMAVEERKISTAEWREAAKSGEMSEAFACGTAAVITPVGTVKSNEGEFTINGGQAGPISMELRETLTGIQHGSVDDSHGWRYTLVK</sequence>
<comment type="catalytic activity">
    <reaction evidence="14">
        <text>L-leucine + 2-oxoglutarate = 4-methyl-2-oxopentanoate + L-glutamate</text>
        <dbReference type="Rhea" id="RHEA:18321"/>
        <dbReference type="ChEBI" id="CHEBI:16810"/>
        <dbReference type="ChEBI" id="CHEBI:17865"/>
        <dbReference type="ChEBI" id="CHEBI:29985"/>
        <dbReference type="ChEBI" id="CHEBI:57427"/>
        <dbReference type="EC" id="2.6.1.42"/>
    </reaction>
</comment>
<evidence type="ECO:0000256" key="7">
    <source>
        <dbReference type="ARBA" id="ARBA00022576"/>
    </source>
</evidence>
<protein>
    <recommendedName>
        <fullName evidence="6">branched-chain-amino-acid transaminase</fullName>
        <ecNumber evidence="6">2.6.1.42</ecNumber>
    </recommendedName>
</protein>
<gene>
    <name evidence="16" type="ordered locus">ckrop_0701</name>
</gene>
<keyword evidence="10" id="KW-0663">Pyridoxal phosphate</keyword>
<dbReference type="STRING" id="645127.ckrop_0701"/>
<evidence type="ECO:0000256" key="6">
    <source>
        <dbReference type="ARBA" id="ARBA00013053"/>
    </source>
</evidence>
<keyword evidence="9 16" id="KW-0808">Transferase</keyword>
<evidence type="ECO:0000256" key="4">
    <source>
        <dbReference type="ARBA" id="ARBA00005072"/>
    </source>
</evidence>
<dbReference type="Proteomes" id="UP000001473">
    <property type="component" value="Chromosome"/>
</dbReference>
<evidence type="ECO:0000256" key="15">
    <source>
        <dbReference type="PIRSR" id="PIRSR006468-1"/>
    </source>
</evidence>
<evidence type="ECO:0000256" key="3">
    <source>
        <dbReference type="ARBA" id="ARBA00004931"/>
    </source>
</evidence>
<dbReference type="Gene3D" id="3.20.10.10">
    <property type="entry name" value="D-amino Acid Aminotransferase, subunit A, domain 2"/>
    <property type="match status" value="1"/>
</dbReference>
<evidence type="ECO:0000256" key="5">
    <source>
        <dbReference type="ARBA" id="ARBA00009320"/>
    </source>
</evidence>
<evidence type="ECO:0000256" key="12">
    <source>
        <dbReference type="ARBA" id="ARBA00048212"/>
    </source>
</evidence>
<dbReference type="Gene3D" id="3.30.470.10">
    <property type="match status" value="1"/>
</dbReference>
<dbReference type="AlphaFoldDB" id="C4LI07"/>
<evidence type="ECO:0000256" key="14">
    <source>
        <dbReference type="ARBA" id="ARBA00049229"/>
    </source>
</evidence>
<evidence type="ECO:0000256" key="13">
    <source>
        <dbReference type="ARBA" id="ARBA00048798"/>
    </source>
</evidence>
<dbReference type="PANTHER" id="PTHR11825:SF44">
    <property type="entry name" value="BRANCHED-CHAIN-AMINO-ACID AMINOTRANSFERASE"/>
    <property type="match status" value="1"/>
</dbReference>
<dbReference type="GO" id="GO:0052656">
    <property type="term" value="F:L-isoleucine-2-oxoglutarate transaminase activity"/>
    <property type="evidence" value="ECO:0007669"/>
    <property type="project" value="RHEA"/>
</dbReference>
<dbReference type="HOGENOM" id="CLU_031922_0_2_11"/>
<dbReference type="SUPFAM" id="SSF56752">
    <property type="entry name" value="D-aminoacid aminotransferase-like PLP-dependent enzymes"/>
    <property type="match status" value="1"/>
</dbReference>
<dbReference type="InterPro" id="IPR033939">
    <property type="entry name" value="BCAT_family"/>
</dbReference>
<dbReference type="InterPro" id="IPR043131">
    <property type="entry name" value="BCAT-like_N"/>
</dbReference>
<keyword evidence="7 16" id="KW-0032">Aminotransferase</keyword>
<dbReference type="UniPathway" id="UPA00048">
    <property type="reaction ID" value="UER00073"/>
</dbReference>
<dbReference type="PANTHER" id="PTHR11825">
    <property type="entry name" value="SUBGROUP IIII AMINOTRANSFERASE"/>
    <property type="match status" value="1"/>
</dbReference>
<dbReference type="GO" id="GO:0009098">
    <property type="term" value="P:L-leucine biosynthetic process"/>
    <property type="evidence" value="ECO:0007669"/>
    <property type="project" value="UniProtKB-UniPathway"/>
</dbReference>
<dbReference type="EMBL" id="CP001620">
    <property type="protein sequence ID" value="ACR17462.1"/>
    <property type="molecule type" value="Genomic_DNA"/>
</dbReference>
<keyword evidence="8" id="KW-0028">Amino-acid biosynthesis</keyword>
<accession>C4LI07</accession>
<dbReference type="InterPro" id="IPR036038">
    <property type="entry name" value="Aminotransferase-like"/>
</dbReference>
<comment type="pathway">
    <text evidence="3">Amino-acid biosynthesis; L-valine biosynthesis; L-valine from pyruvate: step 4/4.</text>
</comment>
<dbReference type="KEGG" id="ckp:ckrop_0701"/>
<comment type="pathway">
    <text evidence="4">Amino-acid biosynthesis; L-leucine biosynthesis; L-leucine from 3-methyl-2-oxobutanoate: step 4/4.</text>
</comment>
<dbReference type="GO" id="GO:0009099">
    <property type="term" value="P:L-valine biosynthetic process"/>
    <property type="evidence" value="ECO:0007669"/>
    <property type="project" value="UniProtKB-UniPathway"/>
</dbReference>
<dbReference type="CDD" id="cd01557">
    <property type="entry name" value="BCAT_beta_family"/>
    <property type="match status" value="1"/>
</dbReference>
<dbReference type="GO" id="GO:0052655">
    <property type="term" value="F:L-valine-2-oxoglutarate transaminase activity"/>
    <property type="evidence" value="ECO:0007669"/>
    <property type="project" value="RHEA"/>
</dbReference>
<evidence type="ECO:0000256" key="11">
    <source>
        <dbReference type="ARBA" id="ARBA00023304"/>
    </source>
</evidence>